<gene>
    <name evidence="3" type="primary">Acey_s0168.g158</name>
    <name evidence="3" type="synonym">Acey-grl-20</name>
    <name evidence="3" type="ORF">Y032_0168g158</name>
</gene>
<dbReference type="InterPro" id="IPR007284">
    <property type="entry name" value="Ground-like_dom"/>
</dbReference>
<accession>A0A016SVD1</accession>
<sequence>MRSVLILALVTGTTAFLFPGGGGGGGCGCGCEDTSCLPKPPRITCQRLCFSIPSLSIPSPCGGGGGCGCGGRKKRAVAGDAQCTDPELRKLILAGIRNDVTESRNNIVAALKEKHGDTRYLVTCVQGTAAFQSSADEFCSDGTPQLTCQVVRAVDPEPSS</sequence>
<dbReference type="PROSITE" id="PS51257">
    <property type="entry name" value="PROKAR_LIPOPROTEIN"/>
    <property type="match status" value="1"/>
</dbReference>
<organism evidence="3 4">
    <name type="scientific">Ancylostoma ceylanicum</name>
    <dbReference type="NCBI Taxonomy" id="53326"/>
    <lineage>
        <taxon>Eukaryota</taxon>
        <taxon>Metazoa</taxon>
        <taxon>Ecdysozoa</taxon>
        <taxon>Nematoda</taxon>
        <taxon>Chromadorea</taxon>
        <taxon>Rhabditida</taxon>
        <taxon>Rhabditina</taxon>
        <taxon>Rhabditomorpha</taxon>
        <taxon>Strongyloidea</taxon>
        <taxon>Ancylostomatidae</taxon>
        <taxon>Ancylostomatinae</taxon>
        <taxon>Ancylostoma</taxon>
    </lineage>
</organism>
<dbReference type="OrthoDB" id="5856073at2759"/>
<dbReference type="STRING" id="53326.A0A016SVD1"/>
<keyword evidence="1" id="KW-0732">Signal</keyword>
<name>A0A016SVD1_9BILA</name>
<reference evidence="4" key="1">
    <citation type="journal article" date="2015" name="Nat. Genet.">
        <title>The genome and transcriptome of the zoonotic hookworm Ancylostoma ceylanicum identify infection-specific gene families.</title>
        <authorList>
            <person name="Schwarz E.M."/>
            <person name="Hu Y."/>
            <person name="Antoshechkin I."/>
            <person name="Miller M.M."/>
            <person name="Sternberg P.W."/>
            <person name="Aroian R.V."/>
        </authorList>
    </citation>
    <scope>NUCLEOTIDE SEQUENCE</scope>
    <source>
        <strain evidence="4">HY135</strain>
    </source>
</reference>
<evidence type="ECO:0000313" key="3">
    <source>
        <dbReference type="EMBL" id="EYB94658.1"/>
    </source>
</evidence>
<dbReference type="AlphaFoldDB" id="A0A016SVD1"/>
<evidence type="ECO:0000313" key="4">
    <source>
        <dbReference type="Proteomes" id="UP000024635"/>
    </source>
</evidence>
<evidence type="ECO:0000259" key="2">
    <source>
        <dbReference type="Pfam" id="PF04155"/>
    </source>
</evidence>
<dbReference type="Proteomes" id="UP000024635">
    <property type="component" value="Unassembled WGS sequence"/>
</dbReference>
<feature type="chain" id="PRO_5012475071" description="Ground-like domain-containing protein" evidence="1">
    <location>
        <begin position="16"/>
        <end position="160"/>
    </location>
</feature>
<evidence type="ECO:0000256" key="1">
    <source>
        <dbReference type="SAM" id="SignalP"/>
    </source>
</evidence>
<proteinExistence type="predicted"/>
<feature type="signal peptide" evidence="1">
    <location>
        <begin position="1"/>
        <end position="15"/>
    </location>
</feature>
<keyword evidence="4" id="KW-1185">Reference proteome</keyword>
<dbReference type="Pfam" id="PF04155">
    <property type="entry name" value="Ground-like"/>
    <property type="match status" value="1"/>
</dbReference>
<protein>
    <recommendedName>
        <fullName evidence="2">Ground-like domain-containing protein</fullName>
    </recommendedName>
</protein>
<dbReference type="EMBL" id="JARK01001504">
    <property type="protein sequence ID" value="EYB94658.1"/>
    <property type="molecule type" value="Genomic_DNA"/>
</dbReference>
<comment type="caution">
    <text evidence="3">The sequence shown here is derived from an EMBL/GenBank/DDBJ whole genome shotgun (WGS) entry which is preliminary data.</text>
</comment>
<feature type="domain" description="Ground-like" evidence="2">
    <location>
        <begin position="80"/>
        <end position="150"/>
    </location>
</feature>